<keyword evidence="3 9" id="KW-0812">Transmembrane</keyword>
<dbReference type="Pfam" id="PF02167">
    <property type="entry name" value="Cytochrom_C1"/>
    <property type="match status" value="1"/>
</dbReference>
<dbReference type="AlphaFoldDB" id="A0A2V1H539"/>
<feature type="binding site" description="covalent" evidence="8">
    <location>
        <position position="54"/>
    </location>
    <ligand>
        <name>heme c</name>
        <dbReference type="ChEBI" id="CHEBI:61717"/>
    </ligand>
</feature>
<dbReference type="PANTHER" id="PTHR10266:SF3">
    <property type="entry name" value="CYTOCHROME C1, HEME PROTEIN, MITOCHONDRIAL"/>
    <property type="match status" value="1"/>
</dbReference>
<organism evidence="12 13">
    <name type="scientific">Pelagibaculum spongiae</name>
    <dbReference type="NCBI Taxonomy" id="2080658"/>
    <lineage>
        <taxon>Bacteria</taxon>
        <taxon>Pseudomonadati</taxon>
        <taxon>Pseudomonadota</taxon>
        <taxon>Gammaproteobacteria</taxon>
        <taxon>Oceanospirillales</taxon>
        <taxon>Pelagibaculum</taxon>
    </lineage>
</organism>
<keyword evidence="13" id="KW-1185">Reference proteome</keyword>
<feature type="binding site" description="covalent" evidence="8">
    <location>
        <position position="50"/>
    </location>
    <ligand>
        <name>heme c</name>
        <dbReference type="ChEBI" id="CHEBI:61717"/>
    </ligand>
</feature>
<feature type="transmembrane region" description="Helical" evidence="9">
    <location>
        <begin position="218"/>
        <end position="236"/>
    </location>
</feature>
<keyword evidence="7 9" id="KW-0472">Membrane</keyword>
<comment type="subcellular location">
    <subcellularLocation>
        <location evidence="1">Membrane</location>
    </subcellularLocation>
</comment>
<dbReference type="Gene3D" id="1.20.5.100">
    <property type="entry name" value="Cytochrome c1, transmembrane anchor, C-terminal"/>
    <property type="match status" value="1"/>
</dbReference>
<gene>
    <name evidence="12" type="ORF">DC094_02365</name>
</gene>
<dbReference type="InterPro" id="IPR009056">
    <property type="entry name" value="Cyt_c-like_dom"/>
</dbReference>
<keyword evidence="5 9" id="KW-1133">Transmembrane helix</keyword>
<evidence type="ECO:0000256" key="2">
    <source>
        <dbReference type="ARBA" id="ARBA00022617"/>
    </source>
</evidence>
<evidence type="ECO:0000256" key="1">
    <source>
        <dbReference type="ARBA" id="ARBA00004370"/>
    </source>
</evidence>
<keyword evidence="10" id="KW-0732">Signal</keyword>
<keyword evidence="2 8" id="KW-0349">Heme</keyword>
<dbReference type="PANTHER" id="PTHR10266">
    <property type="entry name" value="CYTOCHROME C1"/>
    <property type="match status" value="1"/>
</dbReference>
<protein>
    <submittedName>
        <fullName evidence="12">Cytochrome c1</fullName>
    </submittedName>
</protein>
<evidence type="ECO:0000256" key="10">
    <source>
        <dbReference type="SAM" id="SignalP"/>
    </source>
</evidence>
<dbReference type="InterPro" id="IPR002326">
    <property type="entry name" value="Cyt_c1"/>
</dbReference>
<feature type="binding site" description="covalent" evidence="8">
    <location>
        <position position="53"/>
    </location>
    <ligand>
        <name>heme c</name>
        <dbReference type="ChEBI" id="CHEBI:61717"/>
    </ligand>
</feature>
<dbReference type="PRINTS" id="PR00603">
    <property type="entry name" value="CYTOCHROMEC1"/>
</dbReference>
<dbReference type="RefSeq" id="WP_116685474.1">
    <property type="nucleotide sequence ID" value="NZ_CAWNYD010000001.1"/>
</dbReference>
<proteinExistence type="predicted"/>
<reference evidence="12 13" key="1">
    <citation type="submission" date="2018-04" db="EMBL/GenBank/DDBJ databases">
        <title>Thalassorhabdus spongiae gen. nov., sp. nov., isolated from a marine sponge in South-West Iceland.</title>
        <authorList>
            <person name="Knobloch S."/>
            <person name="Daussin A."/>
            <person name="Johannsson R."/>
            <person name="Marteinsson V.T."/>
        </authorList>
    </citation>
    <scope>NUCLEOTIDE SEQUENCE [LARGE SCALE GENOMIC DNA]</scope>
    <source>
        <strain evidence="12 13">Hp12</strain>
    </source>
</reference>
<evidence type="ECO:0000259" key="11">
    <source>
        <dbReference type="PROSITE" id="PS51007"/>
    </source>
</evidence>
<accession>A0A2V1H539</accession>
<comment type="cofactor">
    <cofactor evidence="8">
        <name>heme c</name>
        <dbReference type="ChEBI" id="CHEBI:61717"/>
    </cofactor>
    <text evidence="8">Binds 1 heme c group covalently per subunit.</text>
</comment>
<keyword evidence="6 8" id="KW-0408">Iron</keyword>
<evidence type="ECO:0000256" key="4">
    <source>
        <dbReference type="ARBA" id="ARBA00022723"/>
    </source>
</evidence>
<dbReference type="SUPFAM" id="SSF46626">
    <property type="entry name" value="Cytochrome c"/>
    <property type="match status" value="1"/>
</dbReference>
<dbReference type="GO" id="GO:0020037">
    <property type="term" value="F:heme binding"/>
    <property type="evidence" value="ECO:0007669"/>
    <property type="project" value="InterPro"/>
</dbReference>
<dbReference type="PROSITE" id="PS51007">
    <property type="entry name" value="CYTC"/>
    <property type="match status" value="1"/>
</dbReference>
<evidence type="ECO:0000256" key="3">
    <source>
        <dbReference type="ARBA" id="ARBA00022692"/>
    </source>
</evidence>
<dbReference type="InterPro" id="IPR036909">
    <property type="entry name" value="Cyt_c-like_dom_sf"/>
</dbReference>
<evidence type="ECO:0000256" key="8">
    <source>
        <dbReference type="PIRSR" id="PIRSR602326-1"/>
    </source>
</evidence>
<sequence>MKKLLISFLMFLLPSLSMAAGGGYPLDSVDLDLTDKAALQRGAKLFVGSCMGCHSAKYQRWNRMGKDLGISDQQLLDNFIFDGSKVGDHMTSSIDPVDAATWFGASPPDLTLVSRVRGNDWLYTYMRSFYKDESRPWGVNNAVFPDVGMPHILQGLQGLADPVWRTEKVGDKEIKVLDRLQMTQPGSMSVAEYDATVKDLVTFLSYIGEPVQLERQRLGVWVILFLMVLLAFSYLLKKEFWRDVH</sequence>
<feature type="domain" description="Cytochrome c" evidence="11">
    <location>
        <begin position="37"/>
        <end position="211"/>
    </location>
</feature>
<evidence type="ECO:0000313" key="12">
    <source>
        <dbReference type="EMBL" id="PVZ71885.1"/>
    </source>
</evidence>
<dbReference type="EMBL" id="QDDL01000001">
    <property type="protein sequence ID" value="PVZ71885.1"/>
    <property type="molecule type" value="Genomic_DNA"/>
</dbReference>
<dbReference type="Proteomes" id="UP000244906">
    <property type="component" value="Unassembled WGS sequence"/>
</dbReference>
<dbReference type="GO" id="GO:0009055">
    <property type="term" value="F:electron transfer activity"/>
    <property type="evidence" value="ECO:0007669"/>
    <property type="project" value="InterPro"/>
</dbReference>
<evidence type="ECO:0000256" key="5">
    <source>
        <dbReference type="ARBA" id="ARBA00022989"/>
    </source>
</evidence>
<feature type="chain" id="PRO_5016071021" evidence="10">
    <location>
        <begin position="20"/>
        <end position="245"/>
    </location>
</feature>
<evidence type="ECO:0000256" key="9">
    <source>
        <dbReference type="SAM" id="Phobius"/>
    </source>
</evidence>
<dbReference type="Gene3D" id="1.10.760.10">
    <property type="entry name" value="Cytochrome c-like domain"/>
    <property type="match status" value="1"/>
</dbReference>
<dbReference type="GO" id="GO:0016020">
    <property type="term" value="C:membrane"/>
    <property type="evidence" value="ECO:0007669"/>
    <property type="project" value="UniProtKB-SubCell"/>
</dbReference>
<dbReference type="GO" id="GO:0046872">
    <property type="term" value="F:metal ion binding"/>
    <property type="evidence" value="ECO:0007669"/>
    <property type="project" value="UniProtKB-KW"/>
</dbReference>
<keyword evidence="4 8" id="KW-0479">Metal-binding</keyword>
<dbReference type="OrthoDB" id="9798864at2"/>
<evidence type="ECO:0000256" key="6">
    <source>
        <dbReference type="ARBA" id="ARBA00023004"/>
    </source>
</evidence>
<evidence type="ECO:0000313" key="13">
    <source>
        <dbReference type="Proteomes" id="UP000244906"/>
    </source>
</evidence>
<feature type="signal peptide" evidence="10">
    <location>
        <begin position="1"/>
        <end position="19"/>
    </location>
</feature>
<name>A0A2V1H539_9GAMM</name>
<evidence type="ECO:0000256" key="7">
    <source>
        <dbReference type="ARBA" id="ARBA00023136"/>
    </source>
</evidence>
<comment type="caution">
    <text evidence="12">The sequence shown here is derived from an EMBL/GenBank/DDBJ whole genome shotgun (WGS) entry which is preliminary data.</text>
</comment>